<keyword evidence="4" id="KW-0156">Chromatin regulator</keyword>
<evidence type="ECO:0000256" key="4">
    <source>
        <dbReference type="ARBA" id="ARBA00022853"/>
    </source>
</evidence>
<accession>A0A8J5EV84</accession>
<evidence type="ECO:0000256" key="2">
    <source>
        <dbReference type="ARBA" id="ARBA00022574"/>
    </source>
</evidence>
<name>A0A8J5EV84_ZINOF</name>
<sequence>MPVMMMGSAAVFVDCDEAWKLLLVTKRGLLYVWDLFNRTCILHESLASLVTAREESSTKDAGTIRVISARFSRSGSPLVVLATRHAFLFDMSMLCWLRIADDCFPASNFASTFNLSSIQSGELGKLQVDVGKFLARKPSWTRVTDDGTQTRAHLETQLASSLALKSPNEYRQCLLSYVRFLARTCILHESLASLVTAREESSTKDAGTIRVISARFSRSGSPLVVLATRHAFLFDMSMLCWLRIADDCFPASNFASTFNLSSIQSGELGKLQVDVGKFLARKPSWTRVTDDGTQTRAHLETQLASSLALKSPNEYRQCLLSYVRFLAREADESRLREVCESFLGPPTGMAESTPTDPKNPAWDPYVLGMKKHKLLREDILPAIASNRKVQRLLNEFMDLLTEYETSEAHTDTMDIAPQT</sequence>
<evidence type="ECO:0000256" key="3">
    <source>
        <dbReference type="ARBA" id="ARBA00022737"/>
    </source>
</evidence>
<comment type="caution">
    <text evidence="7">The sequence shown here is derived from an EMBL/GenBank/DDBJ whole genome shotgun (WGS) entry which is preliminary data.</text>
</comment>
<comment type="subcellular location">
    <subcellularLocation>
        <location evidence="1">Nucleus</location>
    </subcellularLocation>
</comment>
<keyword evidence="8" id="KW-1185">Reference proteome</keyword>
<keyword evidence="5" id="KW-0539">Nucleus</keyword>
<evidence type="ECO:0000256" key="5">
    <source>
        <dbReference type="ARBA" id="ARBA00023242"/>
    </source>
</evidence>
<evidence type="ECO:0000313" key="7">
    <source>
        <dbReference type="EMBL" id="KAG6472369.1"/>
    </source>
</evidence>
<dbReference type="GO" id="GO:0006338">
    <property type="term" value="P:chromatin remodeling"/>
    <property type="evidence" value="ECO:0007669"/>
    <property type="project" value="InterPro"/>
</dbReference>
<evidence type="ECO:0000259" key="6">
    <source>
        <dbReference type="Pfam" id="PF07569"/>
    </source>
</evidence>
<dbReference type="GO" id="GO:0031491">
    <property type="term" value="F:nucleosome binding"/>
    <property type="evidence" value="ECO:0007669"/>
    <property type="project" value="TreeGrafter"/>
</dbReference>
<dbReference type="PANTHER" id="PTHR13831:SF0">
    <property type="entry name" value="PROTEIN HIRA"/>
    <property type="match status" value="1"/>
</dbReference>
<protein>
    <recommendedName>
        <fullName evidence="6">Protein HIRA-like C-terminal domain-containing protein</fullName>
    </recommendedName>
</protein>
<dbReference type="GO" id="GO:0006355">
    <property type="term" value="P:regulation of DNA-templated transcription"/>
    <property type="evidence" value="ECO:0007669"/>
    <property type="project" value="InterPro"/>
</dbReference>
<gene>
    <name evidence="7" type="ORF">ZIOFF_069829</name>
</gene>
<dbReference type="GO" id="GO:0000417">
    <property type="term" value="C:HIR complex"/>
    <property type="evidence" value="ECO:0007669"/>
    <property type="project" value="TreeGrafter"/>
</dbReference>
<organism evidence="7 8">
    <name type="scientific">Zingiber officinale</name>
    <name type="common">Ginger</name>
    <name type="synonym">Amomum zingiber</name>
    <dbReference type="NCBI Taxonomy" id="94328"/>
    <lineage>
        <taxon>Eukaryota</taxon>
        <taxon>Viridiplantae</taxon>
        <taxon>Streptophyta</taxon>
        <taxon>Embryophyta</taxon>
        <taxon>Tracheophyta</taxon>
        <taxon>Spermatophyta</taxon>
        <taxon>Magnoliopsida</taxon>
        <taxon>Liliopsida</taxon>
        <taxon>Zingiberales</taxon>
        <taxon>Zingiberaceae</taxon>
        <taxon>Zingiber</taxon>
    </lineage>
</organism>
<reference evidence="7 8" key="1">
    <citation type="submission" date="2020-08" db="EMBL/GenBank/DDBJ databases">
        <title>Plant Genome Project.</title>
        <authorList>
            <person name="Zhang R.-G."/>
        </authorList>
    </citation>
    <scope>NUCLEOTIDE SEQUENCE [LARGE SCALE GENOMIC DNA]</scope>
    <source>
        <tissue evidence="7">Rhizome</tissue>
    </source>
</reference>
<dbReference type="EMBL" id="JACMSC010000020">
    <property type="protein sequence ID" value="KAG6472369.1"/>
    <property type="molecule type" value="Genomic_DNA"/>
</dbReference>
<dbReference type="GO" id="GO:0005634">
    <property type="term" value="C:nucleus"/>
    <property type="evidence" value="ECO:0007669"/>
    <property type="project" value="UniProtKB-SubCell"/>
</dbReference>
<dbReference type="GO" id="GO:0006351">
    <property type="term" value="P:DNA-templated transcription"/>
    <property type="evidence" value="ECO:0007669"/>
    <property type="project" value="InterPro"/>
</dbReference>
<feature type="domain" description="Protein HIRA-like C-terminal" evidence="6">
    <location>
        <begin position="1"/>
        <end position="184"/>
    </location>
</feature>
<dbReference type="InterPro" id="IPR031120">
    <property type="entry name" value="HIR1-like"/>
</dbReference>
<dbReference type="InterPro" id="IPR011494">
    <property type="entry name" value="HIRA-like_C"/>
</dbReference>
<proteinExistence type="predicted"/>
<dbReference type="Proteomes" id="UP000734854">
    <property type="component" value="Unassembled WGS sequence"/>
</dbReference>
<dbReference type="PANTHER" id="PTHR13831">
    <property type="entry name" value="MEMBER OF THE HIR1 FAMILY OF WD-REPEAT PROTEINS"/>
    <property type="match status" value="1"/>
</dbReference>
<dbReference type="GO" id="GO:0000785">
    <property type="term" value="C:chromatin"/>
    <property type="evidence" value="ECO:0007669"/>
    <property type="project" value="TreeGrafter"/>
</dbReference>
<evidence type="ECO:0000256" key="1">
    <source>
        <dbReference type="ARBA" id="ARBA00004123"/>
    </source>
</evidence>
<evidence type="ECO:0000313" key="8">
    <source>
        <dbReference type="Proteomes" id="UP000734854"/>
    </source>
</evidence>
<dbReference type="Pfam" id="PF07569">
    <property type="entry name" value="Hira"/>
    <property type="match status" value="1"/>
</dbReference>
<keyword evidence="3" id="KW-0677">Repeat</keyword>
<keyword evidence="2" id="KW-0853">WD repeat</keyword>
<dbReference type="AlphaFoldDB" id="A0A8J5EV84"/>